<dbReference type="PANTHER" id="PTHR11732">
    <property type="entry name" value="ALDO/KETO REDUCTASE"/>
    <property type="match status" value="1"/>
</dbReference>
<proteinExistence type="inferred from homology"/>
<dbReference type="Gene3D" id="3.20.20.100">
    <property type="entry name" value="NADP-dependent oxidoreductase domain"/>
    <property type="match status" value="2"/>
</dbReference>
<organism evidence="5 6">
    <name type="scientific">Coptotermes formosanus</name>
    <name type="common">Formosan subterranean termite</name>
    <dbReference type="NCBI Taxonomy" id="36987"/>
    <lineage>
        <taxon>Eukaryota</taxon>
        <taxon>Metazoa</taxon>
        <taxon>Ecdysozoa</taxon>
        <taxon>Arthropoda</taxon>
        <taxon>Hexapoda</taxon>
        <taxon>Insecta</taxon>
        <taxon>Pterygota</taxon>
        <taxon>Neoptera</taxon>
        <taxon>Polyneoptera</taxon>
        <taxon>Dictyoptera</taxon>
        <taxon>Blattodea</taxon>
        <taxon>Blattoidea</taxon>
        <taxon>Termitoidae</taxon>
        <taxon>Rhinotermitidae</taxon>
        <taxon>Coptotermes</taxon>
    </lineage>
</organism>
<comment type="similarity">
    <text evidence="1">Belongs to the aldo/keto reductase family.</text>
</comment>
<protein>
    <recommendedName>
        <fullName evidence="4">NADP-dependent oxidoreductase domain-containing protein</fullName>
    </recommendedName>
</protein>
<dbReference type="InterPro" id="IPR023210">
    <property type="entry name" value="NADP_OxRdtase_dom"/>
</dbReference>
<dbReference type="AlphaFoldDB" id="A0A6L2PAB2"/>
<keyword evidence="6" id="KW-1185">Reference proteome</keyword>
<feature type="domain" description="NADP-dependent oxidoreductase" evidence="4">
    <location>
        <begin position="63"/>
        <end position="342"/>
    </location>
</feature>
<dbReference type="Pfam" id="PF00248">
    <property type="entry name" value="Aldo_ket_red"/>
    <property type="match status" value="2"/>
</dbReference>
<dbReference type="GO" id="GO:0016491">
    <property type="term" value="F:oxidoreductase activity"/>
    <property type="evidence" value="ECO:0007669"/>
    <property type="project" value="UniProtKB-KW"/>
</dbReference>
<reference evidence="6" key="1">
    <citation type="submission" date="2020-01" db="EMBL/GenBank/DDBJ databases">
        <title>Draft genome sequence of the Termite Coptotermes fromosanus.</title>
        <authorList>
            <person name="Itakura S."/>
            <person name="Yosikawa Y."/>
            <person name="Umezawa K."/>
        </authorList>
    </citation>
    <scope>NUCLEOTIDE SEQUENCE [LARGE SCALE GENOMIC DNA]</scope>
</reference>
<evidence type="ECO:0000259" key="4">
    <source>
        <dbReference type="Pfam" id="PF00248"/>
    </source>
</evidence>
<keyword evidence="3" id="KW-0560">Oxidoreductase</keyword>
<dbReference type="InterPro" id="IPR018170">
    <property type="entry name" value="Aldo/ket_reductase_CS"/>
</dbReference>
<evidence type="ECO:0000256" key="1">
    <source>
        <dbReference type="ARBA" id="ARBA00007905"/>
    </source>
</evidence>
<dbReference type="FunFam" id="3.20.20.100:FF:000006">
    <property type="entry name" value="Aldo-keto reductase family 1 member A1"/>
    <property type="match status" value="1"/>
</dbReference>
<comment type="caution">
    <text evidence="5">The sequence shown here is derived from an EMBL/GenBank/DDBJ whole genome shotgun (WGS) entry which is preliminary data.</text>
</comment>
<dbReference type="PROSITE" id="PS00062">
    <property type="entry name" value="ALDOKETO_REDUCTASE_2"/>
    <property type="match status" value="1"/>
</dbReference>
<dbReference type="SUPFAM" id="SSF51430">
    <property type="entry name" value="NAD(P)-linked oxidoreductase"/>
    <property type="match status" value="2"/>
</dbReference>
<dbReference type="OrthoDB" id="416253at2759"/>
<dbReference type="PROSITE" id="PS00063">
    <property type="entry name" value="ALDOKETO_REDUCTASE_3"/>
    <property type="match status" value="2"/>
</dbReference>
<feature type="domain" description="NADP-dependent oxidoreductase" evidence="4">
    <location>
        <begin position="351"/>
        <end position="488"/>
    </location>
</feature>
<evidence type="ECO:0000313" key="6">
    <source>
        <dbReference type="Proteomes" id="UP000502823"/>
    </source>
</evidence>
<dbReference type="PROSITE" id="PS00798">
    <property type="entry name" value="ALDOKETO_REDUCTASE_1"/>
    <property type="match status" value="1"/>
</dbReference>
<name>A0A6L2PAB2_COPFO</name>
<dbReference type="EMBL" id="BLKM01000127">
    <property type="protein sequence ID" value="GFG29299.1"/>
    <property type="molecule type" value="Genomic_DNA"/>
</dbReference>
<dbReference type="Proteomes" id="UP000502823">
    <property type="component" value="Unassembled WGS sequence"/>
</dbReference>
<keyword evidence="2" id="KW-0521">NADP</keyword>
<dbReference type="InterPro" id="IPR020471">
    <property type="entry name" value="AKR"/>
</dbReference>
<accession>A0A6L2PAB2</accession>
<dbReference type="PRINTS" id="PR00069">
    <property type="entry name" value="ALDKETRDTASE"/>
</dbReference>
<dbReference type="InterPro" id="IPR036812">
    <property type="entry name" value="NAD(P)_OxRdtase_dom_sf"/>
</dbReference>
<evidence type="ECO:0000256" key="2">
    <source>
        <dbReference type="ARBA" id="ARBA00022857"/>
    </source>
</evidence>
<gene>
    <name evidence="5" type="ORF">Cfor_01388</name>
</gene>
<dbReference type="InParanoid" id="A0A6L2PAB2"/>
<evidence type="ECO:0000313" key="5">
    <source>
        <dbReference type="EMBL" id="GFG29299.1"/>
    </source>
</evidence>
<sequence length="516" mass="58020">MFRGSCPSFASSWVQNEGVWPVSCPHCFDTSQRSHADCRIGERVGPRVTADMLTRNICGAISPPEEVTAAIDVALEVGYRHIDTAFMYQNEAAIGKTLKKWFDSGKLKREDVFVVTKLPPIGNRAESVEKFLTKSLEALQLDYVDLYLIHLPIGFQYKGDDNLWPSSEAGESLVDTSTDLISLWKAMEAQVDAGRTRSIGLSNFNSRQIARIVKSARIRPANLQVELNVYFQQRELVAFCRALDITVCAYAPIGSPGLASVIKARGAEVPESVKFDPLTDPVVLKIAEHHKKTPAQVLLRHCMQRDIVVIPKSTNAGRIKENFQVFDFELSKAEVDELDSLDKRAAGRRFRLDHYKGIVKSARIRPANLQVELNVYFQQRELVAFCRALDITVCAYGPIGSPGLANVFKARGIEVPESAKFDPLIDPVVLKIAEHHKKTPAQVLLRHCMQRDIVVIPKSTNAGRIKENFQVFDFELSKAEVDELDSLDKRAAGRRFRMDQYKGLREHPEHPYDEPY</sequence>
<evidence type="ECO:0000256" key="3">
    <source>
        <dbReference type="ARBA" id="ARBA00023002"/>
    </source>
</evidence>